<evidence type="ECO:0000313" key="1">
    <source>
        <dbReference type="EMBL" id="AHC39718.1"/>
    </source>
</evidence>
<keyword evidence="2" id="KW-1185">Reference proteome</keyword>
<protein>
    <submittedName>
        <fullName evidence="1">Uncharacterized protein</fullName>
    </submittedName>
</protein>
<gene>
    <name evidence="1" type="ORF">EMUR_02525</name>
</gene>
<dbReference type="PATRIC" id="fig|1423892.3.peg.520"/>
<name>V9R8U1_9RICK</name>
<evidence type="ECO:0000313" key="2">
    <source>
        <dbReference type="Proteomes" id="UP000018689"/>
    </source>
</evidence>
<dbReference type="EMBL" id="CP006917">
    <property type="protein sequence ID" value="AHC39718.1"/>
    <property type="molecule type" value="Genomic_DNA"/>
</dbReference>
<proteinExistence type="predicted"/>
<accession>V9R8U1</accession>
<dbReference type="KEGG" id="emr:EMUR_02525"/>
<reference evidence="1 2" key="1">
    <citation type="journal article" date="2014" name="Genome Announc.">
        <title>Complete Genome Sequence of Ehrlichia muris Strain AS145T, a Model Monocytotropic Ehrlichia Strain.</title>
        <authorList>
            <person name="Thirumalapura N.R."/>
            <person name="Qin X."/>
            <person name="Kuriakose J.A."/>
            <person name="Walker D.H."/>
        </authorList>
    </citation>
    <scope>NUCLEOTIDE SEQUENCE [LARGE SCALE GENOMIC DNA]</scope>
    <source>
        <strain evidence="2">AS154</strain>
    </source>
</reference>
<dbReference type="Proteomes" id="UP000018689">
    <property type="component" value="Chromosome"/>
</dbReference>
<sequence>MHLILLSSVRSELILLPAKDVHFNKMLGYCYTSNNNLNMQIAMPVMDDMFYKRIYRTKFTDYNIVSSELLNLSLVFLYGKNPVSEPAHLVFMCPSDLIPTLFQEGVLLNTSTFLTAGVNYRPDLSLKDKTKCLFDDVKNRVSIRSSVPDGRMYRFSYLDSSGNMFHQSYQSTVLELVRVDEVSNDVEFVMKMQ</sequence>
<dbReference type="RefSeq" id="WP_024072104.1">
    <property type="nucleotide sequence ID" value="NC_023063.1"/>
</dbReference>
<dbReference type="HOGENOM" id="CLU_118039_0_0_5"/>
<organism evidence="1 2">
    <name type="scientific">Ehrlichia muris AS145</name>
    <dbReference type="NCBI Taxonomy" id="1423892"/>
    <lineage>
        <taxon>Bacteria</taxon>
        <taxon>Pseudomonadati</taxon>
        <taxon>Pseudomonadota</taxon>
        <taxon>Alphaproteobacteria</taxon>
        <taxon>Rickettsiales</taxon>
        <taxon>Anaplasmataceae</taxon>
        <taxon>Ehrlichia</taxon>
    </lineage>
</organism>
<dbReference type="AlphaFoldDB" id="V9R8U1"/>